<dbReference type="SUPFAM" id="SSF51316">
    <property type="entry name" value="Mss4-like"/>
    <property type="match status" value="1"/>
</dbReference>
<sequence length="276" mass="31040">MMPRNDIFAVSGESNMTRINLKELEKQTFIRVADYRFIQSARKLGTASKPPYKARQMDFETQSRRSREGINEFHYGQKSRIHIANNTFHSMAPTQGPSTDKSQPWLPLAGGGNDGWSTETEATATCFCGAVQLRFPLQAPGLVESFICHCVDCRKVSVSMFATNFTIADPYLTYTRGDNNITAYAQSRTIATGNTMTNYFCKTCGTLMYRASSGHEGLNAVRMGVVDDYRLHEGKLKPRVEQFVESRVGWLRPVEGMKQVEGSLWGAKFLQESKKE</sequence>
<evidence type="ECO:0000256" key="1">
    <source>
        <dbReference type="ARBA" id="ARBA00005495"/>
    </source>
</evidence>
<comment type="caution">
    <text evidence="6">The sequence shown here is derived from an EMBL/GenBank/DDBJ whole genome shotgun (WGS) entry which is preliminary data.</text>
</comment>
<keyword evidence="7" id="KW-1185">Reference proteome</keyword>
<dbReference type="InterPro" id="IPR011057">
    <property type="entry name" value="Mss4-like_sf"/>
</dbReference>
<evidence type="ECO:0000256" key="3">
    <source>
        <dbReference type="ARBA" id="ARBA00022833"/>
    </source>
</evidence>
<dbReference type="PANTHER" id="PTHR33337:SF8">
    <property type="entry name" value="CENP-V_GFA DOMAIN-CONTAINING PROTEIN"/>
    <property type="match status" value="1"/>
</dbReference>
<keyword evidence="4" id="KW-0456">Lyase</keyword>
<dbReference type="Proteomes" id="UP001362999">
    <property type="component" value="Unassembled WGS sequence"/>
</dbReference>
<reference evidence="6 7" key="1">
    <citation type="journal article" date="2024" name="J Genomics">
        <title>Draft genome sequencing and assembly of Favolaschia claudopus CIRM-BRFM 2984 isolated from oak limbs.</title>
        <authorList>
            <person name="Navarro D."/>
            <person name="Drula E."/>
            <person name="Chaduli D."/>
            <person name="Cazenave R."/>
            <person name="Ahrendt S."/>
            <person name="Wang J."/>
            <person name="Lipzen A."/>
            <person name="Daum C."/>
            <person name="Barry K."/>
            <person name="Grigoriev I.V."/>
            <person name="Favel A."/>
            <person name="Rosso M.N."/>
            <person name="Martin F."/>
        </authorList>
    </citation>
    <scope>NUCLEOTIDE SEQUENCE [LARGE SCALE GENOMIC DNA]</scope>
    <source>
        <strain evidence="6 7">CIRM-BRFM 2984</strain>
    </source>
</reference>
<dbReference type="EMBL" id="JAWWNJ010000024">
    <property type="protein sequence ID" value="KAK7031962.1"/>
    <property type="molecule type" value="Genomic_DNA"/>
</dbReference>
<dbReference type="InterPro" id="IPR006913">
    <property type="entry name" value="CENP-V/GFA"/>
</dbReference>
<evidence type="ECO:0000256" key="2">
    <source>
        <dbReference type="ARBA" id="ARBA00022723"/>
    </source>
</evidence>
<evidence type="ECO:0000256" key="4">
    <source>
        <dbReference type="ARBA" id="ARBA00023239"/>
    </source>
</evidence>
<dbReference type="AlphaFoldDB" id="A0AAW0BYY4"/>
<name>A0AAW0BYY4_9AGAR</name>
<feature type="domain" description="CENP-V/GFA" evidence="5">
    <location>
        <begin position="122"/>
        <end position="245"/>
    </location>
</feature>
<keyword evidence="2" id="KW-0479">Metal-binding</keyword>
<dbReference type="Pfam" id="PF04828">
    <property type="entry name" value="GFA"/>
    <property type="match status" value="1"/>
</dbReference>
<dbReference type="GO" id="GO:0046872">
    <property type="term" value="F:metal ion binding"/>
    <property type="evidence" value="ECO:0007669"/>
    <property type="project" value="UniProtKB-KW"/>
</dbReference>
<protein>
    <submittedName>
        <fullName evidence="6">Mss4-like protein</fullName>
    </submittedName>
</protein>
<accession>A0AAW0BYY4</accession>
<dbReference type="PROSITE" id="PS51891">
    <property type="entry name" value="CENP_V_GFA"/>
    <property type="match status" value="1"/>
</dbReference>
<evidence type="ECO:0000259" key="5">
    <source>
        <dbReference type="PROSITE" id="PS51891"/>
    </source>
</evidence>
<keyword evidence="3" id="KW-0862">Zinc</keyword>
<gene>
    <name evidence="6" type="ORF">R3P38DRAFT_2926257</name>
</gene>
<organism evidence="6 7">
    <name type="scientific">Favolaschia claudopus</name>
    <dbReference type="NCBI Taxonomy" id="2862362"/>
    <lineage>
        <taxon>Eukaryota</taxon>
        <taxon>Fungi</taxon>
        <taxon>Dikarya</taxon>
        <taxon>Basidiomycota</taxon>
        <taxon>Agaricomycotina</taxon>
        <taxon>Agaricomycetes</taxon>
        <taxon>Agaricomycetidae</taxon>
        <taxon>Agaricales</taxon>
        <taxon>Marasmiineae</taxon>
        <taxon>Mycenaceae</taxon>
        <taxon>Favolaschia</taxon>
    </lineage>
</organism>
<evidence type="ECO:0000313" key="7">
    <source>
        <dbReference type="Proteomes" id="UP001362999"/>
    </source>
</evidence>
<comment type="similarity">
    <text evidence="1">Belongs to the Gfa family.</text>
</comment>
<dbReference type="GO" id="GO:0016846">
    <property type="term" value="F:carbon-sulfur lyase activity"/>
    <property type="evidence" value="ECO:0007669"/>
    <property type="project" value="InterPro"/>
</dbReference>
<dbReference type="Gene3D" id="3.90.1590.10">
    <property type="entry name" value="glutathione-dependent formaldehyde- activating enzyme (gfa)"/>
    <property type="match status" value="1"/>
</dbReference>
<proteinExistence type="inferred from homology"/>
<dbReference type="PANTHER" id="PTHR33337">
    <property type="entry name" value="GFA DOMAIN-CONTAINING PROTEIN"/>
    <property type="match status" value="1"/>
</dbReference>
<evidence type="ECO:0000313" key="6">
    <source>
        <dbReference type="EMBL" id="KAK7031962.1"/>
    </source>
</evidence>